<dbReference type="InterPro" id="IPR052563">
    <property type="entry name" value="FliK"/>
</dbReference>
<dbReference type="RefSeq" id="WP_052020470.1">
    <property type="nucleotide sequence ID" value="NZ_BAVZ01000014.1"/>
</dbReference>
<dbReference type="PANTHER" id="PTHR37533:SF2">
    <property type="entry name" value="FLAGELLAR HOOK-LENGTH CONTROL PROTEIN"/>
    <property type="match status" value="1"/>
</dbReference>
<feature type="compositionally biased region" description="Polar residues" evidence="1">
    <location>
        <begin position="201"/>
        <end position="213"/>
    </location>
</feature>
<feature type="region of interest" description="Disordered" evidence="1">
    <location>
        <begin position="424"/>
        <end position="455"/>
    </location>
</feature>
<dbReference type="PANTHER" id="PTHR37533">
    <property type="entry name" value="FLAGELLAR HOOK-LENGTH CONTROL PROTEIN"/>
    <property type="match status" value="1"/>
</dbReference>
<keyword evidence="3" id="KW-0966">Cell projection</keyword>
<evidence type="ECO:0000313" key="3">
    <source>
        <dbReference type="EMBL" id="GAF09688.1"/>
    </source>
</evidence>
<keyword evidence="4" id="KW-1185">Reference proteome</keyword>
<gene>
    <name evidence="3" type="ORF">JCM16418_3842</name>
</gene>
<dbReference type="Proteomes" id="UP000019364">
    <property type="component" value="Unassembled WGS sequence"/>
</dbReference>
<dbReference type="STRING" id="1236976.JCM16418_3842"/>
<keyword evidence="3" id="KW-0969">Cilium</keyword>
<accession>W7YQE4</accession>
<proteinExistence type="predicted"/>
<keyword evidence="3" id="KW-0282">Flagellum</keyword>
<feature type="region of interest" description="Disordered" evidence="1">
    <location>
        <begin position="201"/>
        <end position="228"/>
    </location>
</feature>
<evidence type="ECO:0000313" key="4">
    <source>
        <dbReference type="Proteomes" id="UP000019364"/>
    </source>
</evidence>
<feature type="region of interest" description="Disordered" evidence="1">
    <location>
        <begin position="256"/>
        <end position="281"/>
    </location>
</feature>
<dbReference type="InterPro" id="IPR038610">
    <property type="entry name" value="FliK-like_C_sf"/>
</dbReference>
<dbReference type="eggNOG" id="COG3144">
    <property type="taxonomic scope" value="Bacteria"/>
</dbReference>
<evidence type="ECO:0000256" key="1">
    <source>
        <dbReference type="SAM" id="MobiDB-lite"/>
    </source>
</evidence>
<sequence>MSLAFQNVTTGNVSSLKPTVAAASVSPGTGTDTFVKSLSQMMTGEGNAALASNLLSVGTLLTGLVQNASDIGSETADESLVQGLTQIMNSLLENASKLDDAIAADPSLIISLQSWLQQVTTVLNANQEQDPSMLSDEDRSPAISQLAEHPETLRFAVQDGLAQLLSAIQSSTSKDIPANALQLLGSFQNLLVQNGMESLSKASSTENADQISESQPIPSNSVPSSSNSSELKRLTAILESVKQNDAKNNTLLEPTRMSQLSRKTSTENITSSLTSNSSRVEGASIEEVSSVNFDDVVDNQTTITAGQLVMKEGIQSPFKAATVPTVPVDTFSKEMTNFVINKLDIVKQQGITEAKISLYPEHLGQVDIKITMQNGQLIAQFTAEHAGTKDLLEQQMSQLRSSLHSQGLQVEKLVVTQNQSLQSQMYHDGRQPGSGQQQQSNRRSKEKDTASDDALIVSEIADELSEWMAIQEQEKNGNSFTAKA</sequence>
<comment type="caution">
    <text evidence="3">The sequence shown here is derived from an EMBL/GenBank/DDBJ whole genome shotgun (WGS) entry which is preliminary data.</text>
</comment>
<feature type="compositionally biased region" description="Polar residues" evidence="1">
    <location>
        <begin position="256"/>
        <end position="279"/>
    </location>
</feature>
<feature type="domain" description="Flagellar hook-length control protein-like C-terminal" evidence="2">
    <location>
        <begin position="347"/>
        <end position="423"/>
    </location>
</feature>
<reference evidence="3 4" key="1">
    <citation type="journal article" date="2014" name="Genome Announc.">
        <title>Draft Genome Sequence of Paenibacillus pini JCM 16418T, Isolated from the Rhizosphere of Pine Tree.</title>
        <authorList>
            <person name="Yuki M."/>
            <person name="Oshima K."/>
            <person name="Suda W."/>
            <person name="Oshida Y."/>
            <person name="Kitamura K."/>
            <person name="Iida Y."/>
            <person name="Hattori M."/>
            <person name="Ohkuma M."/>
        </authorList>
    </citation>
    <scope>NUCLEOTIDE SEQUENCE [LARGE SCALE GENOMIC DNA]</scope>
    <source>
        <strain evidence="3 4">JCM 16418</strain>
    </source>
</reference>
<name>W7YQE4_9BACL</name>
<organism evidence="3 4">
    <name type="scientific">Paenibacillus pini JCM 16418</name>
    <dbReference type="NCBI Taxonomy" id="1236976"/>
    <lineage>
        <taxon>Bacteria</taxon>
        <taxon>Bacillati</taxon>
        <taxon>Bacillota</taxon>
        <taxon>Bacilli</taxon>
        <taxon>Bacillales</taxon>
        <taxon>Paenibacillaceae</taxon>
        <taxon>Paenibacillus</taxon>
    </lineage>
</organism>
<dbReference type="EMBL" id="BAVZ01000014">
    <property type="protein sequence ID" value="GAF09688.1"/>
    <property type="molecule type" value="Genomic_DNA"/>
</dbReference>
<dbReference type="AlphaFoldDB" id="W7YQE4"/>
<evidence type="ECO:0000259" key="2">
    <source>
        <dbReference type="Pfam" id="PF02120"/>
    </source>
</evidence>
<feature type="compositionally biased region" description="Low complexity" evidence="1">
    <location>
        <begin position="214"/>
        <end position="228"/>
    </location>
</feature>
<dbReference type="CDD" id="cd17470">
    <property type="entry name" value="T3SS_Flik_C"/>
    <property type="match status" value="1"/>
</dbReference>
<dbReference type="Pfam" id="PF02120">
    <property type="entry name" value="Flg_hook"/>
    <property type="match status" value="1"/>
</dbReference>
<feature type="compositionally biased region" description="Low complexity" evidence="1">
    <location>
        <begin position="431"/>
        <end position="441"/>
    </location>
</feature>
<dbReference type="OrthoDB" id="2380967at2"/>
<protein>
    <submittedName>
        <fullName evidence="3">Flagellar hook-length control protein FliK</fullName>
    </submittedName>
</protein>
<dbReference type="Gene3D" id="3.30.750.140">
    <property type="match status" value="1"/>
</dbReference>
<dbReference type="InterPro" id="IPR021136">
    <property type="entry name" value="Flagellar_hook_control-like_C"/>
</dbReference>